<dbReference type="GO" id="GO:0005524">
    <property type="term" value="F:ATP binding"/>
    <property type="evidence" value="ECO:0007669"/>
    <property type="project" value="UniProtKB-KW"/>
</dbReference>
<sequence precursor="true">MDKQGSTKPKVRLRLIVALPVATSILMLVGALLTSYLMPQQLPWPGQDSMPDLRTVILLSVFCTIILSFLLNLLAAFLISRNLKRLMVKASSMIPVGPESMQKSEAANEMKALGIILDEVEVTLDRFIQDSYILENLPEALITVDAAGEVRALNRRAARLFNTALWNIRGRRLEEIVPKSLRNESFHRMVLKGFEGTESHSSLIRLSTDAKAELVLWVGVSPVELSGGQRGVTISFKDQTDIVSVRNQIQKLERLAAVGKVSAHIAHEVRNPLGSIKTLTELIREDLRPDETQAKYADVILDQVGRLDRLIEDVLSFSRSSLLNVEKAELPVLLSQMIDLARHSFPEKGVNVEEQYDPVLPPVWCDPERLCQAFLNVLINAFEACAAGGHIKVSATYERGGTANGSVIGIRVKDDGPGIPESNLQKVFEPFFTTKSHGTGLGLACTYNIINAHGGRIEFANRPSGGASVHILLPENHTLESPLDEPVEYHG</sequence>
<keyword evidence="5" id="KW-0547">Nucleotide-binding</keyword>
<evidence type="ECO:0000256" key="8">
    <source>
        <dbReference type="ARBA" id="ARBA00023012"/>
    </source>
</evidence>
<evidence type="ECO:0000256" key="2">
    <source>
        <dbReference type="ARBA" id="ARBA00012438"/>
    </source>
</evidence>
<evidence type="ECO:0000256" key="7">
    <source>
        <dbReference type="ARBA" id="ARBA00022840"/>
    </source>
</evidence>
<dbReference type="Pfam" id="PF02518">
    <property type="entry name" value="HATPase_c"/>
    <property type="match status" value="1"/>
</dbReference>
<dbReference type="RefSeq" id="WP_011698347.1">
    <property type="nucleotide sequence ID" value="NC_008554.1"/>
</dbReference>
<dbReference type="CDD" id="cd00075">
    <property type="entry name" value="HATPase"/>
    <property type="match status" value="1"/>
</dbReference>
<dbReference type="PANTHER" id="PTHR43065:SF10">
    <property type="entry name" value="PEROXIDE STRESS-ACTIVATED HISTIDINE KINASE MAK3"/>
    <property type="match status" value="1"/>
</dbReference>
<dbReference type="PANTHER" id="PTHR43065">
    <property type="entry name" value="SENSOR HISTIDINE KINASE"/>
    <property type="match status" value="1"/>
</dbReference>
<dbReference type="PROSITE" id="PS50109">
    <property type="entry name" value="HIS_KIN"/>
    <property type="match status" value="1"/>
</dbReference>
<evidence type="ECO:0000259" key="10">
    <source>
        <dbReference type="PROSITE" id="PS50109"/>
    </source>
</evidence>
<evidence type="ECO:0000313" key="11">
    <source>
        <dbReference type="EMBL" id="ABK17176.1"/>
    </source>
</evidence>
<evidence type="ECO:0000256" key="9">
    <source>
        <dbReference type="SAM" id="Phobius"/>
    </source>
</evidence>
<dbReference type="Proteomes" id="UP000001784">
    <property type="component" value="Chromosome"/>
</dbReference>
<dbReference type="InterPro" id="IPR035965">
    <property type="entry name" value="PAS-like_dom_sf"/>
</dbReference>
<dbReference type="EMBL" id="CP000478">
    <property type="protein sequence ID" value="ABK17176.1"/>
    <property type="molecule type" value="Genomic_DNA"/>
</dbReference>
<evidence type="ECO:0000256" key="4">
    <source>
        <dbReference type="ARBA" id="ARBA00022679"/>
    </source>
</evidence>
<dbReference type="AlphaFoldDB" id="A0LIC4"/>
<dbReference type="HOGENOM" id="CLU_000445_114_39_7"/>
<dbReference type="EC" id="2.7.13.3" evidence="2"/>
<dbReference type="InParanoid" id="A0LIC4"/>
<dbReference type="OrthoDB" id="9773941at2"/>
<proteinExistence type="predicted"/>
<dbReference type="SUPFAM" id="SSF55785">
    <property type="entry name" value="PYP-like sensor domain (PAS domain)"/>
    <property type="match status" value="1"/>
</dbReference>
<dbReference type="SUPFAM" id="SSF55874">
    <property type="entry name" value="ATPase domain of HSP90 chaperone/DNA topoisomerase II/histidine kinase"/>
    <property type="match status" value="1"/>
</dbReference>
<dbReference type="Gene3D" id="3.30.565.10">
    <property type="entry name" value="Histidine kinase-like ATPase, C-terminal domain"/>
    <property type="match status" value="1"/>
</dbReference>
<evidence type="ECO:0000256" key="3">
    <source>
        <dbReference type="ARBA" id="ARBA00022553"/>
    </source>
</evidence>
<dbReference type="InterPro" id="IPR013656">
    <property type="entry name" value="PAS_4"/>
</dbReference>
<feature type="transmembrane region" description="Helical" evidence="9">
    <location>
        <begin position="12"/>
        <end position="37"/>
    </location>
</feature>
<dbReference type="InterPro" id="IPR004358">
    <property type="entry name" value="Sig_transdc_His_kin-like_C"/>
</dbReference>
<dbReference type="InterPro" id="IPR005467">
    <property type="entry name" value="His_kinase_dom"/>
</dbReference>
<keyword evidence="9" id="KW-0812">Transmembrane</keyword>
<dbReference type="GO" id="GO:0000155">
    <property type="term" value="F:phosphorelay sensor kinase activity"/>
    <property type="evidence" value="ECO:0007669"/>
    <property type="project" value="InterPro"/>
</dbReference>
<dbReference type="InterPro" id="IPR036097">
    <property type="entry name" value="HisK_dim/P_sf"/>
</dbReference>
<protein>
    <recommendedName>
        <fullName evidence="2">histidine kinase</fullName>
        <ecNumber evidence="2">2.7.13.3</ecNumber>
    </recommendedName>
</protein>
<dbReference type="Gene3D" id="3.30.450.20">
    <property type="entry name" value="PAS domain"/>
    <property type="match status" value="1"/>
</dbReference>
<dbReference type="SMART" id="SM00387">
    <property type="entry name" value="HATPase_c"/>
    <property type="match status" value="1"/>
</dbReference>
<dbReference type="SMART" id="SM00388">
    <property type="entry name" value="HisKA"/>
    <property type="match status" value="1"/>
</dbReference>
<evidence type="ECO:0000256" key="6">
    <source>
        <dbReference type="ARBA" id="ARBA00022777"/>
    </source>
</evidence>
<keyword evidence="12" id="KW-1185">Reference proteome</keyword>
<keyword evidence="8" id="KW-0902">Two-component regulatory system</keyword>
<name>A0LIC4_SYNFM</name>
<organism evidence="11 12">
    <name type="scientific">Syntrophobacter fumaroxidans (strain DSM 10017 / MPOB)</name>
    <dbReference type="NCBI Taxonomy" id="335543"/>
    <lineage>
        <taxon>Bacteria</taxon>
        <taxon>Pseudomonadati</taxon>
        <taxon>Thermodesulfobacteriota</taxon>
        <taxon>Syntrophobacteria</taxon>
        <taxon>Syntrophobacterales</taxon>
        <taxon>Syntrophobacteraceae</taxon>
        <taxon>Syntrophobacter</taxon>
    </lineage>
</organism>
<feature type="domain" description="Histidine kinase" evidence="10">
    <location>
        <begin position="264"/>
        <end position="477"/>
    </location>
</feature>
<evidence type="ECO:0000256" key="5">
    <source>
        <dbReference type="ARBA" id="ARBA00022741"/>
    </source>
</evidence>
<dbReference type="SMART" id="SM00091">
    <property type="entry name" value="PAS"/>
    <property type="match status" value="1"/>
</dbReference>
<dbReference type="CDD" id="cd00082">
    <property type="entry name" value="HisKA"/>
    <property type="match status" value="1"/>
</dbReference>
<accession>A0LIC4</accession>
<dbReference type="STRING" id="335543.Sfum_1487"/>
<keyword evidence="4" id="KW-0808">Transferase</keyword>
<keyword evidence="7" id="KW-0067">ATP-binding</keyword>
<keyword evidence="3" id="KW-0597">Phosphoprotein</keyword>
<dbReference type="Gene3D" id="1.10.287.130">
    <property type="match status" value="1"/>
</dbReference>
<dbReference type="InterPro" id="IPR003661">
    <property type="entry name" value="HisK_dim/P_dom"/>
</dbReference>
<feature type="transmembrane region" description="Helical" evidence="9">
    <location>
        <begin position="57"/>
        <end position="79"/>
    </location>
</feature>
<evidence type="ECO:0000256" key="1">
    <source>
        <dbReference type="ARBA" id="ARBA00000085"/>
    </source>
</evidence>
<dbReference type="InterPro" id="IPR003594">
    <property type="entry name" value="HATPase_dom"/>
</dbReference>
<comment type="catalytic activity">
    <reaction evidence="1">
        <text>ATP + protein L-histidine = ADP + protein N-phospho-L-histidine.</text>
        <dbReference type="EC" id="2.7.13.3"/>
    </reaction>
</comment>
<dbReference type="NCBIfam" id="TIGR00229">
    <property type="entry name" value="sensory_box"/>
    <property type="match status" value="1"/>
</dbReference>
<keyword evidence="9" id="KW-0472">Membrane</keyword>
<keyword evidence="6 11" id="KW-0418">Kinase</keyword>
<dbReference type="eggNOG" id="COG3852">
    <property type="taxonomic scope" value="Bacteria"/>
</dbReference>
<dbReference type="Pfam" id="PF08448">
    <property type="entry name" value="PAS_4"/>
    <property type="match status" value="1"/>
</dbReference>
<evidence type="ECO:0000313" key="12">
    <source>
        <dbReference type="Proteomes" id="UP000001784"/>
    </source>
</evidence>
<reference evidence="11 12" key="1">
    <citation type="submission" date="2006-10" db="EMBL/GenBank/DDBJ databases">
        <title>Complete sequence of Syntrophobacter fumaroxidans MPOB.</title>
        <authorList>
            <consortium name="US DOE Joint Genome Institute"/>
            <person name="Copeland A."/>
            <person name="Lucas S."/>
            <person name="Lapidus A."/>
            <person name="Barry K."/>
            <person name="Detter J.C."/>
            <person name="Glavina del Rio T."/>
            <person name="Hammon N."/>
            <person name="Israni S."/>
            <person name="Pitluck S."/>
            <person name="Goltsman E.G."/>
            <person name="Martinez M."/>
            <person name="Schmutz J."/>
            <person name="Larimer F."/>
            <person name="Land M."/>
            <person name="Hauser L."/>
            <person name="Kyrpides N."/>
            <person name="Kim E."/>
            <person name="Boone D.R."/>
            <person name="Brockman F."/>
            <person name="Culley D."/>
            <person name="Ferry J."/>
            <person name="Gunsalus R."/>
            <person name="McInerney M.J."/>
            <person name="Morrison M."/>
            <person name="Plugge C."/>
            <person name="Rohlin L."/>
            <person name="Scholten J."/>
            <person name="Sieber J."/>
            <person name="Stams A.J.M."/>
            <person name="Worm P."/>
            <person name="Henstra A.M."/>
            <person name="Richardson P."/>
        </authorList>
    </citation>
    <scope>NUCLEOTIDE SEQUENCE [LARGE SCALE GENOMIC DNA]</scope>
    <source>
        <strain evidence="12">DSM 10017 / MPOB</strain>
    </source>
</reference>
<dbReference type="Pfam" id="PF00512">
    <property type="entry name" value="HisKA"/>
    <property type="match status" value="1"/>
</dbReference>
<dbReference type="KEGG" id="sfu:Sfum_1487"/>
<dbReference type="InterPro" id="IPR000014">
    <property type="entry name" value="PAS"/>
</dbReference>
<dbReference type="InterPro" id="IPR036890">
    <property type="entry name" value="HATPase_C_sf"/>
</dbReference>
<dbReference type="PRINTS" id="PR00344">
    <property type="entry name" value="BCTRLSENSOR"/>
</dbReference>
<keyword evidence="9" id="KW-1133">Transmembrane helix</keyword>
<gene>
    <name evidence="11" type="ordered locus">Sfum_1487</name>
</gene>
<dbReference type="SUPFAM" id="SSF47384">
    <property type="entry name" value="Homodimeric domain of signal transducing histidine kinase"/>
    <property type="match status" value="1"/>
</dbReference>